<dbReference type="RefSeq" id="WP_308985254.1">
    <property type="nucleotide sequence ID" value="NZ_JARXIC010000014.1"/>
</dbReference>
<dbReference type="Proteomes" id="UP001243717">
    <property type="component" value="Unassembled WGS sequence"/>
</dbReference>
<reference evidence="6 7" key="1">
    <citation type="submission" date="2023-04" db="EMBL/GenBank/DDBJ databases">
        <title>A novel bacteria isolated from coastal sediment.</title>
        <authorList>
            <person name="Liu X.-J."/>
            <person name="Du Z.-J."/>
        </authorList>
    </citation>
    <scope>NUCLEOTIDE SEQUENCE [LARGE SCALE GENOMIC DNA]</scope>
    <source>
        <strain evidence="6 7">SDUM461004</strain>
    </source>
</reference>
<dbReference type="PANTHER" id="PTHR43498">
    <property type="entry name" value="FERREDOXIN:COB-COM HETERODISULFIDE REDUCTASE SUBUNIT A"/>
    <property type="match status" value="1"/>
</dbReference>
<dbReference type="PANTHER" id="PTHR43498:SF1">
    <property type="entry name" value="COB--COM HETERODISULFIDE REDUCTASE IRON-SULFUR SUBUNIT A"/>
    <property type="match status" value="1"/>
</dbReference>
<keyword evidence="4" id="KW-0408">Iron</keyword>
<evidence type="ECO:0000256" key="1">
    <source>
        <dbReference type="ARBA" id="ARBA00022485"/>
    </source>
</evidence>
<accession>A0ABU1AJ38</accession>
<sequence length="438" mass="47461">MKKRHFDIVVVGGGPAGITASIAAARMGRSTALLERGEILGGMGTLALVNNFCKAHHDGSQFIIGGIFAEIRNALIQRGALFLTDGLEPYNHHVFLDVVKELCEEAGVAVFTGAHVKKSTFIEGESTLLELEQGELIEADAVVDASGDAVIAAAAGVPFLARRSDSRRLMPLTYCYVVGPVNLDQVRRELPEVVLQDRLNGGDYLYLGGQTQLREWVRAARECGDLTIPRERIAVAYSIPKTPENIAVNFGRVVVEDPTNPEQMKQAELMGKQQVDEGVNFFRKYIPGFENVELLELARQIGVRESRQIDGLYCLNQEDVLGCRQFEDGIAQCCYAIDIHEADSDKTTMISIPKGKHYDIPLRSLIPASGPSNLIVAGRSISATQEAMSSFRVSPSAMAIGEAAGVTAAIAVEEHLAICDVSSMHVRERLVATGGILD</sequence>
<evidence type="ECO:0000256" key="4">
    <source>
        <dbReference type="ARBA" id="ARBA00023004"/>
    </source>
</evidence>
<keyword evidence="5" id="KW-0411">Iron-sulfur</keyword>
<dbReference type="InterPro" id="IPR036188">
    <property type="entry name" value="FAD/NAD-bd_sf"/>
</dbReference>
<dbReference type="Gene3D" id="3.50.50.60">
    <property type="entry name" value="FAD/NAD(P)-binding domain"/>
    <property type="match status" value="1"/>
</dbReference>
<organism evidence="6 7">
    <name type="scientific">Thalassobacterium sedimentorum</name>
    <dbReference type="NCBI Taxonomy" id="3041258"/>
    <lineage>
        <taxon>Bacteria</taxon>
        <taxon>Pseudomonadati</taxon>
        <taxon>Verrucomicrobiota</taxon>
        <taxon>Opitutia</taxon>
        <taxon>Puniceicoccales</taxon>
        <taxon>Coraliomargaritaceae</taxon>
        <taxon>Thalassobacterium</taxon>
    </lineage>
</organism>
<comment type="caution">
    <text evidence="6">The sequence shown here is derived from an EMBL/GenBank/DDBJ whole genome shotgun (WGS) entry which is preliminary data.</text>
</comment>
<gene>
    <name evidence="6" type="ORF">QEH59_10150</name>
</gene>
<keyword evidence="1" id="KW-0004">4Fe-4S</keyword>
<keyword evidence="3" id="KW-0560">Oxidoreductase</keyword>
<keyword evidence="2" id="KW-0479">Metal-binding</keyword>
<proteinExistence type="predicted"/>
<evidence type="ECO:0000256" key="2">
    <source>
        <dbReference type="ARBA" id="ARBA00022723"/>
    </source>
</evidence>
<dbReference type="EMBL" id="JARXIC010000014">
    <property type="protein sequence ID" value="MDQ8194788.1"/>
    <property type="molecule type" value="Genomic_DNA"/>
</dbReference>
<dbReference type="Pfam" id="PF12831">
    <property type="entry name" value="FAD_oxidored"/>
    <property type="match status" value="1"/>
</dbReference>
<dbReference type="PRINTS" id="PR00469">
    <property type="entry name" value="PNDRDTASEII"/>
</dbReference>
<evidence type="ECO:0000256" key="5">
    <source>
        <dbReference type="ARBA" id="ARBA00023014"/>
    </source>
</evidence>
<dbReference type="SUPFAM" id="SSF51905">
    <property type="entry name" value="FAD/NAD(P)-binding domain"/>
    <property type="match status" value="1"/>
</dbReference>
<evidence type="ECO:0000256" key="3">
    <source>
        <dbReference type="ARBA" id="ARBA00023002"/>
    </source>
</evidence>
<evidence type="ECO:0000313" key="7">
    <source>
        <dbReference type="Proteomes" id="UP001243717"/>
    </source>
</evidence>
<keyword evidence="7" id="KW-1185">Reference proteome</keyword>
<evidence type="ECO:0000313" key="6">
    <source>
        <dbReference type="EMBL" id="MDQ8194788.1"/>
    </source>
</evidence>
<dbReference type="InterPro" id="IPR039650">
    <property type="entry name" value="HdrA-like"/>
</dbReference>
<name>A0ABU1AJ38_9BACT</name>
<protein>
    <submittedName>
        <fullName evidence="6">FAD-dependent oxidoreductase</fullName>
    </submittedName>
</protein>